<sequence length="667" mass="71141">MPVTMKTARISASARMLHETLICLCVAAAFLAVIPLGAFANTPGTTPGGVSYTAPEDWDVRSEGALTVLAAPADELLVALADVGEAASASDAVLAAWALFDPDADYPVRLETAASPREGWEARVGISYDIPPNDRLAVQALALRRGGSWTVMIVRGSQAAQGRRSAAVSLIQQSLRPAGYERESFAGRTPNALTPERIGLLRDFVAEAMDALDVPGVGLALIDGGEIVWQGGLGVRQLGADDPVTADTRFMIASNTKGMVTLLLATLADEGALEWDQPVTEVYPEFRLGSDETTNATLMRHLVCACTGLPRKDFGFILVEPGAPATETFRQLAETQPTSGFGELFQYNNLLVSAAGYIGGALAYPDMELGAAFDLAMETRVFAPAGMYRSGFDFAEAMQGDWARPHGRNIDGEVVEISNAFNQSIITHRPAGGAWSTPADMARYVQLELSGGLTSEGQRVVSEANLMERRVRNVPTGEDSWYGMGLFDEIAWGVPVVSHGGTLLGYRSNFYLLPEAGIGAVVLTNSDEGAVMLRPFLRRLMEVVYDGEPQAMNDITAAVERMARQSDARRATLTVPGDPAVLDALAAQYHNAETGYITIRDVDGETWLRAGAIEGPVATRNNADGTVSLVTVGAGAIGLEAVIGEQDGVPTLTVRDSQHEYVYRARQ</sequence>
<evidence type="ECO:0000313" key="3">
    <source>
        <dbReference type="Proteomes" id="UP000648722"/>
    </source>
</evidence>
<proteinExistence type="predicted"/>
<feature type="domain" description="Beta-lactamase-related" evidence="1">
    <location>
        <begin position="201"/>
        <end position="529"/>
    </location>
</feature>
<dbReference type="Pfam" id="PF00144">
    <property type="entry name" value="Beta-lactamase"/>
    <property type="match status" value="1"/>
</dbReference>
<dbReference type="PANTHER" id="PTHR43283:SF3">
    <property type="entry name" value="BETA-LACTAMASE FAMILY PROTEIN (AFU_ORTHOLOGUE AFUA_5G07500)"/>
    <property type="match status" value="1"/>
</dbReference>
<dbReference type="InterPro" id="IPR050789">
    <property type="entry name" value="Diverse_Enzym_Activities"/>
</dbReference>
<dbReference type="Gene3D" id="3.40.710.10">
    <property type="entry name" value="DD-peptidase/beta-lactamase superfamily"/>
    <property type="match status" value="1"/>
</dbReference>
<organism evidence="2 3">
    <name type="scientific">Glycocaulis albus</name>
    <dbReference type="NCBI Taxonomy" id="1382801"/>
    <lineage>
        <taxon>Bacteria</taxon>
        <taxon>Pseudomonadati</taxon>
        <taxon>Pseudomonadota</taxon>
        <taxon>Alphaproteobacteria</taxon>
        <taxon>Maricaulales</taxon>
        <taxon>Maricaulaceae</taxon>
        <taxon>Glycocaulis</taxon>
    </lineage>
</organism>
<dbReference type="InterPro" id="IPR012338">
    <property type="entry name" value="Beta-lactam/transpept-like"/>
</dbReference>
<dbReference type="Proteomes" id="UP000648722">
    <property type="component" value="Unassembled WGS sequence"/>
</dbReference>
<comment type="caution">
    <text evidence="2">The sequence shown here is derived from an EMBL/GenBank/DDBJ whole genome shotgun (WGS) entry which is preliminary data.</text>
</comment>
<dbReference type="InterPro" id="IPR001466">
    <property type="entry name" value="Beta-lactam-related"/>
</dbReference>
<protein>
    <recommendedName>
        <fullName evidence="1">Beta-lactamase-related domain-containing protein</fullName>
    </recommendedName>
</protein>
<dbReference type="SUPFAM" id="SSF56601">
    <property type="entry name" value="beta-lactamase/transpeptidase-like"/>
    <property type="match status" value="1"/>
</dbReference>
<dbReference type="PANTHER" id="PTHR43283">
    <property type="entry name" value="BETA-LACTAMASE-RELATED"/>
    <property type="match status" value="1"/>
</dbReference>
<keyword evidence="3" id="KW-1185">Reference proteome</keyword>
<dbReference type="EMBL" id="BMFS01000004">
    <property type="protein sequence ID" value="GGG97886.1"/>
    <property type="molecule type" value="Genomic_DNA"/>
</dbReference>
<reference evidence="3" key="1">
    <citation type="journal article" date="2019" name="Int. J. Syst. Evol. Microbiol.">
        <title>The Global Catalogue of Microorganisms (GCM) 10K type strain sequencing project: providing services to taxonomists for standard genome sequencing and annotation.</title>
        <authorList>
            <consortium name="The Broad Institute Genomics Platform"/>
            <consortium name="The Broad Institute Genome Sequencing Center for Infectious Disease"/>
            <person name="Wu L."/>
            <person name="Ma J."/>
        </authorList>
    </citation>
    <scope>NUCLEOTIDE SEQUENCE [LARGE SCALE GENOMIC DNA]</scope>
    <source>
        <strain evidence="3">CGMCC 1.12766</strain>
    </source>
</reference>
<evidence type="ECO:0000259" key="1">
    <source>
        <dbReference type="Pfam" id="PF00144"/>
    </source>
</evidence>
<evidence type="ECO:0000313" key="2">
    <source>
        <dbReference type="EMBL" id="GGG97886.1"/>
    </source>
</evidence>
<name>A0ABQ1XMF8_9PROT</name>
<accession>A0ABQ1XMF8</accession>
<gene>
    <name evidence="2" type="ORF">GCM10007420_12080</name>
</gene>